<keyword evidence="1" id="KW-1133">Transmembrane helix</keyword>
<name>A0A6G8RGD9_9CAUD</name>
<feature type="transmembrane region" description="Helical" evidence="1">
    <location>
        <begin position="205"/>
        <end position="226"/>
    </location>
</feature>
<dbReference type="EMBL" id="MT074455">
    <property type="protein sequence ID" value="QIO00255.1"/>
    <property type="molecule type" value="Genomic_DNA"/>
</dbReference>
<keyword evidence="3" id="KW-1185">Reference proteome</keyword>
<gene>
    <name evidence="2" type="ORF">beppo_151</name>
</gene>
<dbReference type="Gene3D" id="3.60.21.10">
    <property type="match status" value="1"/>
</dbReference>
<keyword evidence="1" id="KW-0812">Transmembrane</keyword>
<dbReference type="Proteomes" id="UP000501882">
    <property type="component" value="Segment"/>
</dbReference>
<organism evidence="2 3">
    <name type="scientific">Salmonella phage beppo</name>
    <dbReference type="NCBI Taxonomy" id="2713280"/>
    <lineage>
        <taxon>Viruses</taxon>
        <taxon>Duplodnaviria</taxon>
        <taxon>Heunggongvirae</taxon>
        <taxon>Uroviricota</taxon>
        <taxon>Caudoviricetes</taxon>
        <taxon>Demerecviridae</taxon>
        <taxon>Markadamsvirinae</taxon>
        <taxon>Epseptimavirus</taxon>
        <taxon>Epseptimavirus beppo</taxon>
    </lineage>
</organism>
<dbReference type="GeneID" id="99010865"/>
<dbReference type="RefSeq" id="YP_011109261.1">
    <property type="nucleotide sequence ID" value="NC_092682.1"/>
</dbReference>
<evidence type="ECO:0000313" key="2">
    <source>
        <dbReference type="EMBL" id="QIO00255.1"/>
    </source>
</evidence>
<dbReference type="SUPFAM" id="SSF56300">
    <property type="entry name" value="Metallo-dependent phosphatases"/>
    <property type="match status" value="1"/>
</dbReference>
<sequence>MKVKFWSDLHLDHPGTLRFRPWFKNRKEHDEYILDTLSKHIGKRTKLVLLGDIAVGREGLAKLKSVIYNVPNQLIMGNHDAERQGLRIKDLVDVYDDIQALGKQTGGGKKFWLSHCPLHEAELRGRLNIHGHVHTNSVRDPRYINVSFEMSKTPIPLEDIVSGKFTSYDKVVNCTTGEVLQIDEDVAAVLRGISMFDFDGMAREIFIAIGIVVLISFFTGLGLGLLF</sequence>
<dbReference type="InterPro" id="IPR029052">
    <property type="entry name" value="Metallo-depent_PP-like"/>
</dbReference>
<keyword evidence="1" id="KW-0472">Membrane</keyword>
<reference evidence="3" key="1">
    <citation type="submission" date="2020-02" db="EMBL/GenBank/DDBJ databases">
        <authorList>
            <person name="Olsen N.S."/>
            <person name="Forero-Junco L."/>
            <person name="Kot W."/>
            <person name="Hansen L.H."/>
        </authorList>
    </citation>
    <scope>NUCLEOTIDE SEQUENCE [LARGE SCALE GENOMIC DNA]</scope>
</reference>
<evidence type="ECO:0000256" key="1">
    <source>
        <dbReference type="SAM" id="Phobius"/>
    </source>
</evidence>
<protein>
    <submittedName>
        <fullName evidence="2">Putative serine/threonine protein phosphatase</fullName>
    </submittedName>
</protein>
<evidence type="ECO:0000313" key="3">
    <source>
        <dbReference type="Proteomes" id="UP000501882"/>
    </source>
</evidence>
<proteinExistence type="predicted"/>
<accession>A0A6G8RGD9</accession>